<dbReference type="AlphaFoldDB" id="A0A9P3H7D0"/>
<proteinExistence type="predicted"/>
<evidence type="ECO:0000313" key="3">
    <source>
        <dbReference type="Proteomes" id="UP000827284"/>
    </source>
</evidence>
<feature type="compositionally biased region" description="Basic and acidic residues" evidence="1">
    <location>
        <begin position="166"/>
        <end position="179"/>
    </location>
</feature>
<name>A0A9P3H7D0_9FUNG</name>
<dbReference type="Gene3D" id="3.50.50.60">
    <property type="entry name" value="FAD/NAD(P)-binding domain"/>
    <property type="match status" value="1"/>
</dbReference>
<evidence type="ECO:0000313" key="2">
    <source>
        <dbReference type="EMBL" id="GJJ71388.1"/>
    </source>
</evidence>
<dbReference type="InterPro" id="IPR036188">
    <property type="entry name" value="FAD/NAD-bd_sf"/>
</dbReference>
<sequence>MIDEFRDKPCPYGGTLSAIIDATPEDLISKVHLEHKFFRTWFHKRSVLIGDGAINALQDATILANCLYDLKDNSQQSITAAFQSYEQRHSRAKEQYENSLLFSKILSGKTLTERLVRHLFLNYLPKWFLQDKMRRSFEYRPQATFLPMVPFKGTGPVFPQPPSKRYQLEQEAKKQQREE</sequence>
<dbReference type="EMBL" id="BQFW01000005">
    <property type="protein sequence ID" value="GJJ71388.1"/>
    <property type="molecule type" value="Genomic_DNA"/>
</dbReference>
<gene>
    <name evidence="2" type="ORF">EMPS_03738</name>
</gene>
<organism evidence="2 3">
    <name type="scientific">Entomortierella parvispora</name>
    <dbReference type="NCBI Taxonomy" id="205924"/>
    <lineage>
        <taxon>Eukaryota</taxon>
        <taxon>Fungi</taxon>
        <taxon>Fungi incertae sedis</taxon>
        <taxon>Mucoromycota</taxon>
        <taxon>Mortierellomycotina</taxon>
        <taxon>Mortierellomycetes</taxon>
        <taxon>Mortierellales</taxon>
        <taxon>Mortierellaceae</taxon>
        <taxon>Entomortierella</taxon>
    </lineage>
</organism>
<comment type="caution">
    <text evidence="2">The sequence shown here is derived from an EMBL/GenBank/DDBJ whole genome shotgun (WGS) entry which is preliminary data.</text>
</comment>
<evidence type="ECO:0000256" key="1">
    <source>
        <dbReference type="SAM" id="MobiDB-lite"/>
    </source>
</evidence>
<accession>A0A9P3H7D0</accession>
<protein>
    <submittedName>
        <fullName evidence="2">Uncharacterized protein</fullName>
    </submittedName>
</protein>
<reference evidence="2" key="2">
    <citation type="journal article" date="2022" name="Microbiol. Resour. Announc.">
        <title>Whole-Genome Sequence of Entomortierella parvispora E1425, a Mucoromycotan Fungus Associated with Burkholderiaceae-Related Endosymbiotic Bacteria.</title>
        <authorList>
            <person name="Herlambang A."/>
            <person name="Guo Y."/>
            <person name="Takashima Y."/>
            <person name="Narisawa K."/>
            <person name="Ohta H."/>
            <person name="Nishizawa T."/>
        </authorList>
    </citation>
    <scope>NUCLEOTIDE SEQUENCE</scope>
    <source>
        <strain evidence="2">E1425</strain>
    </source>
</reference>
<feature type="region of interest" description="Disordered" evidence="1">
    <location>
        <begin position="158"/>
        <end position="179"/>
    </location>
</feature>
<reference evidence="2" key="1">
    <citation type="submission" date="2021-11" db="EMBL/GenBank/DDBJ databases">
        <authorList>
            <person name="Herlambang A."/>
            <person name="Guo Y."/>
            <person name="Takashima Y."/>
            <person name="Nishizawa T."/>
        </authorList>
    </citation>
    <scope>NUCLEOTIDE SEQUENCE</scope>
    <source>
        <strain evidence="2">E1425</strain>
    </source>
</reference>
<dbReference type="Proteomes" id="UP000827284">
    <property type="component" value="Unassembled WGS sequence"/>
</dbReference>
<keyword evidence="3" id="KW-1185">Reference proteome</keyword>
<dbReference type="SUPFAM" id="SSF51905">
    <property type="entry name" value="FAD/NAD(P)-binding domain"/>
    <property type="match status" value="1"/>
</dbReference>
<dbReference type="OrthoDB" id="1878542at2759"/>